<feature type="region of interest" description="Disordered" evidence="1">
    <location>
        <begin position="32"/>
        <end position="56"/>
    </location>
</feature>
<reference evidence="2" key="2">
    <citation type="journal article" date="2015" name="Data Brief">
        <title>Shoot transcriptome of the giant reed, Arundo donax.</title>
        <authorList>
            <person name="Barrero R.A."/>
            <person name="Guerrero F.D."/>
            <person name="Moolhuijzen P."/>
            <person name="Goolsby J.A."/>
            <person name="Tidwell J."/>
            <person name="Bellgard S.E."/>
            <person name="Bellgard M.I."/>
        </authorList>
    </citation>
    <scope>NUCLEOTIDE SEQUENCE</scope>
    <source>
        <tissue evidence="2">Shoot tissue taken approximately 20 cm above the soil surface</tissue>
    </source>
</reference>
<accession>A0A0A9DGE2</accession>
<organism evidence="2">
    <name type="scientific">Arundo donax</name>
    <name type="common">Giant reed</name>
    <name type="synonym">Donax arundinaceus</name>
    <dbReference type="NCBI Taxonomy" id="35708"/>
    <lineage>
        <taxon>Eukaryota</taxon>
        <taxon>Viridiplantae</taxon>
        <taxon>Streptophyta</taxon>
        <taxon>Embryophyta</taxon>
        <taxon>Tracheophyta</taxon>
        <taxon>Spermatophyta</taxon>
        <taxon>Magnoliopsida</taxon>
        <taxon>Liliopsida</taxon>
        <taxon>Poales</taxon>
        <taxon>Poaceae</taxon>
        <taxon>PACMAD clade</taxon>
        <taxon>Arundinoideae</taxon>
        <taxon>Arundineae</taxon>
        <taxon>Arundo</taxon>
    </lineage>
</organism>
<name>A0A0A9DGE2_ARUDO</name>
<sequence>MARVVIALAISVCSRVHLDEHPTGFAGVHARRPGARESWQCRQDRGKAGDTAWAGQ</sequence>
<evidence type="ECO:0000256" key="1">
    <source>
        <dbReference type="SAM" id="MobiDB-lite"/>
    </source>
</evidence>
<reference evidence="2" key="1">
    <citation type="submission" date="2014-09" db="EMBL/GenBank/DDBJ databases">
        <authorList>
            <person name="Magalhaes I.L.F."/>
            <person name="Oliveira U."/>
            <person name="Santos F.R."/>
            <person name="Vidigal T.H.D.A."/>
            <person name="Brescovit A.D."/>
            <person name="Santos A.J."/>
        </authorList>
    </citation>
    <scope>NUCLEOTIDE SEQUENCE</scope>
    <source>
        <tissue evidence="2">Shoot tissue taken approximately 20 cm above the soil surface</tissue>
    </source>
</reference>
<dbReference type="EMBL" id="GBRH01212137">
    <property type="protein sequence ID" value="JAD85758.1"/>
    <property type="molecule type" value="Transcribed_RNA"/>
</dbReference>
<evidence type="ECO:0000313" key="2">
    <source>
        <dbReference type="EMBL" id="JAD85758.1"/>
    </source>
</evidence>
<dbReference type="AlphaFoldDB" id="A0A0A9DGE2"/>
<protein>
    <submittedName>
        <fullName evidence="2">Uncharacterized protein</fullName>
    </submittedName>
</protein>
<proteinExistence type="predicted"/>